<dbReference type="PANTHER" id="PTHR12547:SF18">
    <property type="entry name" value="PROTEIN TIS11"/>
    <property type="match status" value="1"/>
</dbReference>
<feature type="zinc finger region" description="C3H1-type" evidence="5">
    <location>
        <begin position="117"/>
        <end position="145"/>
    </location>
</feature>
<dbReference type="SMART" id="SM00356">
    <property type="entry name" value="ZnF_C3H1"/>
    <property type="match status" value="2"/>
</dbReference>
<keyword evidence="4 5" id="KW-0862">Zinc</keyword>
<protein>
    <recommendedName>
        <fullName evidence="7">C3H1-type domain-containing protein</fullName>
    </recommendedName>
</protein>
<evidence type="ECO:0000256" key="3">
    <source>
        <dbReference type="ARBA" id="ARBA00022771"/>
    </source>
</evidence>
<accession>A0A7S1ERH0</accession>
<dbReference type="SUPFAM" id="SSF90229">
    <property type="entry name" value="CCCH zinc finger"/>
    <property type="match status" value="2"/>
</dbReference>
<dbReference type="PANTHER" id="PTHR12547">
    <property type="entry name" value="CCCH ZINC FINGER/TIS11-RELATED"/>
    <property type="match status" value="1"/>
</dbReference>
<dbReference type="PROSITE" id="PS50103">
    <property type="entry name" value="ZF_C3H1"/>
    <property type="match status" value="2"/>
</dbReference>
<evidence type="ECO:0000259" key="7">
    <source>
        <dbReference type="PROSITE" id="PS50103"/>
    </source>
</evidence>
<dbReference type="AlphaFoldDB" id="A0A7S1ERH0"/>
<feature type="zinc finger region" description="C3H1-type" evidence="5">
    <location>
        <begin position="79"/>
        <end position="107"/>
    </location>
</feature>
<keyword evidence="3 5" id="KW-0863">Zinc-finger</keyword>
<dbReference type="EMBL" id="HBFP01005500">
    <property type="protein sequence ID" value="CAD8819507.1"/>
    <property type="molecule type" value="Transcribed_RNA"/>
</dbReference>
<feature type="domain" description="C3H1-type" evidence="7">
    <location>
        <begin position="117"/>
        <end position="145"/>
    </location>
</feature>
<dbReference type="InterPro" id="IPR000571">
    <property type="entry name" value="Znf_CCCH"/>
</dbReference>
<evidence type="ECO:0000256" key="1">
    <source>
        <dbReference type="ARBA" id="ARBA00022723"/>
    </source>
</evidence>
<dbReference type="InterPro" id="IPR036855">
    <property type="entry name" value="Znf_CCCH_sf"/>
</dbReference>
<evidence type="ECO:0000256" key="4">
    <source>
        <dbReference type="ARBA" id="ARBA00022833"/>
    </source>
</evidence>
<evidence type="ECO:0000256" key="6">
    <source>
        <dbReference type="SAM" id="MobiDB-lite"/>
    </source>
</evidence>
<proteinExistence type="predicted"/>
<sequence length="199" mass="22550">MDVEFVGIQRWKSSNSERRMKGGKFVQKKGGADRFCFGTRNSSVSSSSDSSLLSFSDTHSEVSVEENNLPSSKNPKKELFKTEMCRSWTETGSCRYGNKCQFAHGKEQIRQVVRHPKYKTKMCTNFCENGSCPYGVRCRFIHDQTKGNFQGLDIESLLMMQGLSETSTAQHKSRLPIFQNLDDDDDNDLHDQSSSTADM</sequence>
<dbReference type="GO" id="GO:0003729">
    <property type="term" value="F:mRNA binding"/>
    <property type="evidence" value="ECO:0007669"/>
    <property type="project" value="InterPro"/>
</dbReference>
<evidence type="ECO:0000256" key="2">
    <source>
        <dbReference type="ARBA" id="ARBA00022737"/>
    </source>
</evidence>
<keyword evidence="1 5" id="KW-0479">Metal-binding</keyword>
<reference evidence="8" key="1">
    <citation type="submission" date="2021-01" db="EMBL/GenBank/DDBJ databases">
        <authorList>
            <person name="Corre E."/>
            <person name="Pelletier E."/>
            <person name="Niang G."/>
            <person name="Scheremetjew M."/>
            <person name="Finn R."/>
            <person name="Kale V."/>
            <person name="Holt S."/>
            <person name="Cochrane G."/>
            <person name="Meng A."/>
            <person name="Brown T."/>
            <person name="Cohen L."/>
        </authorList>
    </citation>
    <scope>NUCLEOTIDE SEQUENCE</scope>
    <source>
        <strain evidence="8">CCMP3278</strain>
    </source>
</reference>
<gene>
    <name evidence="8" type="ORF">TOLI1172_LOCUS3896</name>
</gene>
<dbReference type="Gene3D" id="4.10.1000.10">
    <property type="entry name" value="Zinc finger, CCCH-type"/>
    <property type="match status" value="2"/>
</dbReference>
<organism evidence="8">
    <name type="scientific">Timspurckia oligopyrenoides</name>
    <dbReference type="NCBI Taxonomy" id="708627"/>
    <lineage>
        <taxon>Eukaryota</taxon>
        <taxon>Rhodophyta</taxon>
        <taxon>Bangiophyceae</taxon>
        <taxon>Porphyridiales</taxon>
        <taxon>Porphyridiaceae</taxon>
        <taxon>Timspurckia</taxon>
    </lineage>
</organism>
<evidence type="ECO:0000313" key="8">
    <source>
        <dbReference type="EMBL" id="CAD8819507.1"/>
    </source>
</evidence>
<evidence type="ECO:0000256" key="5">
    <source>
        <dbReference type="PROSITE-ProRule" id="PRU00723"/>
    </source>
</evidence>
<dbReference type="FunFam" id="4.10.1000.10:FF:000002">
    <property type="entry name" value="Zinc finger protein 36, C3H1 type-like 1"/>
    <property type="match status" value="1"/>
</dbReference>
<name>A0A7S1ERH0_9RHOD</name>
<dbReference type="InterPro" id="IPR045877">
    <property type="entry name" value="ZFP36-like"/>
</dbReference>
<feature type="domain" description="C3H1-type" evidence="7">
    <location>
        <begin position="79"/>
        <end position="107"/>
    </location>
</feature>
<keyword evidence="2" id="KW-0677">Repeat</keyword>
<dbReference type="Pfam" id="PF00642">
    <property type="entry name" value="zf-CCCH"/>
    <property type="match status" value="2"/>
</dbReference>
<feature type="region of interest" description="Disordered" evidence="6">
    <location>
        <begin position="176"/>
        <end position="199"/>
    </location>
</feature>
<dbReference type="GO" id="GO:0008270">
    <property type="term" value="F:zinc ion binding"/>
    <property type="evidence" value="ECO:0007669"/>
    <property type="project" value="UniProtKB-KW"/>
</dbReference>
<dbReference type="FunFam" id="4.10.1000.10:FF:000001">
    <property type="entry name" value="zinc finger CCCH domain-containing protein 15-like"/>
    <property type="match status" value="1"/>
</dbReference>